<evidence type="ECO:0000256" key="7">
    <source>
        <dbReference type="SAM" id="Coils"/>
    </source>
</evidence>
<feature type="coiled-coil region" evidence="7">
    <location>
        <begin position="826"/>
        <end position="879"/>
    </location>
</feature>
<feature type="compositionally biased region" description="Basic and acidic residues" evidence="8">
    <location>
        <begin position="279"/>
        <end position="288"/>
    </location>
</feature>
<evidence type="ECO:0000256" key="8">
    <source>
        <dbReference type="SAM" id="MobiDB-lite"/>
    </source>
</evidence>
<feature type="compositionally biased region" description="Basic and acidic residues" evidence="8">
    <location>
        <begin position="308"/>
        <end position="352"/>
    </location>
</feature>
<keyword evidence="5" id="KW-0539">Nucleus</keyword>
<evidence type="ECO:0000313" key="9">
    <source>
        <dbReference type="EMBL" id="KAL1867595.1"/>
    </source>
</evidence>
<dbReference type="InterPro" id="IPR007276">
    <property type="entry name" value="Nop14"/>
</dbReference>
<feature type="compositionally biased region" description="Basic and acidic residues" evidence="8">
    <location>
        <begin position="93"/>
        <end position="108"/>
    </location>
</feature>
<keyword evidence="4" id="KW-0698">rRNA processing</keyword>
<accession>A0ABR3WVB2</accession>
<comment type="function">
    <text evidence="6">Involved in nucleolar processing of pre-18S ribosomal RNA. Has a role in the nuclear export of 40S pre-ribosomal subunit to the cytoplasm.</text>
</comment>
<keyword evidence="3" id="KW-0690">Ribosome biogenesis</keyword>
<feature type="region of interest" description="Disordered" evidence="8">
    <location>
        <begin position="416"/>
        <end position="445"/>
    </location>
</feature>
<evidence type="ECO:0000256" key="3">
    <source>
        <dbReference type="ARBA" id="ARBA00022517"/>
    </source>
</evidence>
<feature type="region of interest" description="Disordered" evidence="8">
    <location>
        <begin position="1"/>
        <end position="49"/>
    </location>
</feature>
<proteinExistence type="inferred from homology"/>
<feature type="compositionally biased region" description="Acidic residues" evidence="8">
    <location>
        <begin position="175"/>
        <end position="192"/>
    </location>
</feature>
<dbReference type="PANTHER" id="PTHR23183:SF0">
    <property type="entry name" value="NUCLEOLAR PROTEIN 14"/>
    <property type="match status" value="1"/>
</dbReference>
<name>A0ABR3WVB2_9EURO</name>
<keyword evidence="7" id="KW-0175">Coiled coil</keyword>
<comment type="similarity">
    <text evidence="2">Belongs to the NOP14 family.</text>
</comment>
<evidence type="ECO:0000256" key="5">
    <source>
        <dbReference type="ARBA" id="ARBA00023242"/>
    </source>
</evidence>
<evidence type="ECO:0000256" key="6">
    <source>
        <dbReference type="ARBA" id="ARBA00024695"/>
    </source>
</evidence>
<evidence type="ECO:0000256" key="1">
    <source>
        <dbReference type="ARBA" id="ARBA00004604"/>
    </source>
</evidence>
<feature type="compositionally biased region" description="Polar residues" evidence="8">
    <location>
        <begin position="1"/>
        <end position="11"/>
    </location>
</feature>
<dbReference type="Proteomes" id="UP001583193">
    <property type="component" value="Unassembled WGS sequence"/>
</dbReference>
<reference evidence="9 10" key="1">
    <citation type="journal article" date="2024" name="IMA Fungus">
        <title>IMA Genome - F19 : A genome assembly and annotation guide to empower mycologists, including annotated draft genome sequences of Ceratocystis pirilliformis, Diaporthe australafricana, Fusarium ophioides, Paecilomyces lecythidis, and Sporothrix stenoceras.</title>
        <authorList>
            <person name="Aylward J."/>
            <person name="Wilson A.M."/>
            <person name="Visagie C.M."/>
            <person name="Spraker J."/>
            <person name="Barnes I."/>
            <person name="Buitendag C."/>
            <person name="Ceriani C."/>
            <person name="Del Mar Angel L."/>
            <person name="du Plessis D."/>
            <person name="Fuchs T."/>
            <person name="Gasser K."/>
            <person name="Kramer D."/>
            <person name="Li W."/>
            <person name="Munsamy K."/>
            <person name="Piso A."/>
            <person name="Price J.L."/>
            <person name="Sonnekus B."/>
            <person name="Thomas C."/>
            <person name="van der Nest A."/>
            <person name="van Dijk A."/>
            <person name="van Heerden A."/>
            <person name="van Vuuren N."/>
            <person name="Yilmaz N."/>
            <person name="Duong T.A."/>
            <person name="van der Merwe N.A."/>
            <person name="Wingfield M.J."/>
            <person name="Wingfield B.D."/>
        </authorList>
    </citation>
    <scope>NUCLEOTIDE SEQUENCE [LARGE SCALE GENOMIC DNA]</scope>
    <source>
        <strain evidence="9 10">CMW 18167</strain>
    </source>
</reference>
<feature type="compositionally biased region" description="Acidic residues" evidence="8">
    <location>
        <begin position="361"/>
        <end position="378"/>
    </location>
</feature>
<evidence type="ECO:0000313" key="10">
    <source>
        <dbReference type="Proteomes" id="UP001583193"/>
    </source>
</evidence>
<comment type="subcellular location">
    <subcellularLocation>
        <location evidence="1">Nucleus</location>
        <location evidence="1">Nucleolus</location>
    </subcellularLocation>
</comment>
<evidence type="ECO:0000256" key="4">
    <source>
        <dbReference type="ARBA" id="ARBA00022552"/>
    </source>
</evidence>
<feature type="compositionally biased region" description="Acidic residues" evidence="8">
    <location>
        <begin position="426"/>
        <end position="445"/>
    </location>
</feature>
<feature type="region of interest" description="Disordered" evidence="8">
    <location>
        <begin position="75"/>
        <end position="382"/>
    </location>
</feature>
<feature type="compositionally biased region" description="Basic and acidic residues" evidence="8">
    <location>
        <begin position="132"/>
        <end position="149"/>
    </location>
</feature>
<feature type="compositionally biased region" description="Basic and acidic residues" evidence="8">
    <location>
        <begin position="223"/>
        <end position="265"/>
    </location>
</feature>
<dbReference type="EMBL" id="JAVDPF010000043">
    <property type="protein sequence ID" value="KAL1867595.1"/>
    <property type="molecule type" value="Genomic_DNA"/>
</dbReference>
<protein>
    <submittedName>
        <fullName evidence="9">Nucleolar complex protein 14</fullName>
    </submittedName>
</protein>
<feature type="compositionally biased region" description="Low complexity" evidence="8">
    <location>
        <begin position="36"/>
        <end position="47"/>
    </location>
</feature>
<organism evidence="9 10">
    <name type="scientific">Paecilomyces lecythidis</name>
    <dbReference type="NCBI Taxonomy" id="3004212"/>
    <lineage>
        <taxon>Eukaryota</taxon>
        <taxon>Fungi</taxon>
        <taxon>Dikarya</taxon>
        <taxon>Ascomycota</taxon>
        <taxon>Pezizomycotina</taxon>
        <taxon>Eurotiomycetes</taxon>
        <taxon>Eurotiomycetidae</taxon>
        <taxon>Eurotiales</taxon>
        <taxon>Thermoascaceae</taxon>
        <taxon>Paecilomyces</taxon>
    </lineage>
</organism>
<dbReference type="Pfam" id="PF04147">
    <property type="entry name" value="Nop14"/>
    <property type="match status" value="1"/>
</dbReference>
<evidence type="ECO:0000256" key="2">
    <source>
        <dbReference type="ARBA" id="ARBA00007466"/>
    </source>
</evidence>
<dbReference type="PANTHER" id="PTHR23183">
    <property type="entry name" value="NOP14"/>
    <property type="match status" value="1"/>
</dbReference>
<keyword evidence="10" id="KW-1185">Reference proteome</keyword>
<sequence>MPPSQLKQLKTSLRETGVIGPQQSKKKKRQNAQSGAAAQNRVQRNAALQGIRERFNPFEVKAPVKSAKFDVTTRDAVSKGGAGHVRPGVTKSLGEERRRQTLLRDLHSKNKVGGLMDRRFGENDPTMTPEQRAAERFARENERKFRKESLFNLEDEEDEEIQLTHGGQSLSFDNMGDDFQETDLLGMEDDASDGEKSRKRRRIVDGEEDEMDGLADEDEEEQPERKKSKQEVMKEVIAKSKFYKYERQKAKEDDDDLREQLDKGLPDLFEMMRGTAPKPKPEPPKEDTAAMNPDRAALLNAKDEEEASREYDQRLKQLTFDKRSQPADRTKTEEEKAEEEARRLKELEEERLRRMRGSQESESEDEEDFNVSEDESIPDDAKTFGLVQPEADVDGAPELGVEDEDDFIIDEDLVETDSNASLSFIESDEDESPGESEDEEEEDEMINGLTLPAEDTAKATSADGSRVADKGAAYTYPCPENHQQFLEIVKDVPVQELPTIIQRIRALHHHRLHPDNKSKLSRFAAILVEHVAYLADQPDHPPFAILENILRHIHSLAKSHPESVAKAFRAHLRTVTAQRALKLTPGDLIILTGVSTVFPTSDHFHAVSTPSNLVLARYLGQGSIDDLTDLATGAYAASLVLQYQDLSKRYIPEFINYALNALCVLSPTEPKSKLGFFPSRQPSQSLRLVPKKTTQIRKLSFWDIVETDQSGSSAEELKLSIMATFISLLDTAANMWTDRTAFREIFEQVQRVLEHVQKSCSSKVSVEMQDRVQTLIDKLDNLISQATLKRRPLLLHNHRPLAIKTSIPKFEENFNPDRHYDPDRERAESNRLKAEYKREKKGAMRELRKDANFIAREQLREKKERDAAYEKKYRRLIAEIQGEEGKEAKAYEREKKFRQGKK</sequence>
<comment type="caution">
    <text evidence="9">The sequence shown here is derived from an EMBL/GenBank/DDBJ whole genome shotgun (WGS) entry which is preliminary data.</text>
</comment>
<gene>
    <name evidence="9" type="primary">NOP14</name>
    <name evidence="9" type="ORF">Plec18167_008595</name>
</gene>
<feature type="compositionally biased region" description="Acidic residues" evidence="8">
    <location>
        <begin position="206"/>
        <end position="222"/>
    </location>
</feature>